<evidence type="ECO:0000313" key="3">
    <source>
        <dbReference type="EMBL" id="KAL3773573.1"/>
    </source>
</evidence>
<dbReference type="Gene3D" id="1.25.40.10">
    <property type="entry name" value="Tetratricopeptide repeat domain"/>
    <property type="match status" value="3"/>
</dbReference>
<organism evidence="3 4">
    <name type="scientific">Cyclotella atomus</name>
    <dbReference type="NCBI Taxonomy" id="382360"/>
    <lineage>
        <taxon>Eukaryota</taxon>
        <taxon>Sar</taxon>
        <taxon>Stramenopiles</taxon>
        <taxon>Ochrophyta</taxon>
        <taxon>Bacillariophyta</taxon>
        <taxon>Coscinodiscophyceae</taxon>
        <taxon>Thalassiosirophycidae</taxon>
        <taxon>Stephanodiscales</taxon>
        <taxon>Stephanodiscaceae</taxon>
        <taxon>Cyclotella</taxon>
    </lineage>
</organism>
<dbReference type="NCBIfam" id="TIGR00756">
    <property type="entry name" value="PPR"/>
    <property type="match status" value="1"/>
</dbReference>
<feature type="compositionally biased region" description="Low complexity" evidence="2">
    <location>
        <begin position="131"/>
        <end position="141"/>
    </location>
</feature>
<feature type="region of interest" description="Disordered" evidence="2">
    <location>
        <begin position="1"/>
        <end position="99"/>
    </location>
</feature>
<reference evidence="3 4" key="1">
    <citation type="submission" date="2024-10" db="EMBL/GenBank/DDBJ databases">
        <title>Updated reference genomes for cyclostephanoid diatoms.</title>
        <authorList>
            <person name="Roberts W.R."/>
            <person name="Alverson A.J."/>
        </authorList>
    </citation>
    <scope>NUCLEOTIDE SEQUENCE [LARGE SCALE GENOMIC DNA]</scope>
    <source>
        <strain evidence="3 4">AJA010-31</strain>
    </source>
</reference>
<gene>
    <name evidence="3" type="ORF">ACHAWO_003060</name>
</gene>
<evidence type="ECO:0008006" key="5">
    <source>
        <dbReference type="Google" id="ProtNLM"/>
    </source>
</evidence>
<dbReference type="PANTHER" id="PTHR47942">
    <property type="entry name" value="TETRATRICOPEPTIDE REPEAT (TPR)-LIKE SUPERFAMILY PROTEIN-RELATED"/>
    <property type="match status" value="1"/>
</dbReference>
<dbReference type="InterPro" id="IPR011990">
    <property type="entry name" value="TPR-like_helical_dom_sf"/>
</dbReference>
<evidence type="ECO:0000313" key="4">
    <source>
        <dbReference type="Proteomes" id="UP001530400"/>
    </source>
</evidence>
<proteinExistence type="predicted"/>
<feature type="region of interest" description="Disordered" evidence="2">
    <location>
        <begin position="131"/>
        <end position="156"/>
    </location>
</feature>
<keyword evidence="4" id="KW-1185">Reference proteome</keyword>
<evidence type="ECO:0000256" key="2">
    <source>
        <dbReference type="SAM" id="MobiDB-lite"/>
    </source>
</evidence>
<accession>A0ABD3NDT1</accession>
<dbReference type="InterPro" id="IPR051222">
    <property type="entry name" value="PPR/CCM1_RNA-binding"/>
</dbReference>
<dbReference type="EMBL" id="JALLPJ020001228">
    <property type="protein sequence ID" value="KAL3773573.1"/>
    <property type="molecule type" value="Genomic_DNA"/>
</dbReference>
<feature type="compositionally biased region" description="Polar residues" evidence="2">
    <location>
        <begin position="51"/>
        <end position="81"/>
    </location>
</feature>
<comment type="caution">
    <text evidence="3">The sequence shown here is derived from an EMBL/GenBank/DDBJ whole genome shotgun (WGS) entry which is preliminary data.</text>
</comment>
<name>A0ABD3NDT1_9STRA</name>
<dbReference type="PANTHER" id="PTHR47942:SF63">
    <property type="entry name" value="PENTATRICOPEPTIDE REPEAT-CONTAINING PROTEIN"/>
    <property type="match status" value="1"/>
</dbReference>
<sequence length="931" mass="104481">MGRVRRNQRDAIRKQRAKRRNRQSGGDESDSDCNQEAVVKRRRVDAEEKQAVSNQADFHSDFDANNTKRPSSSAQLDTTVTAVDRSESCKPDVDKPKEKAPVDRIERMRLKKQQQKARNKEKKAAMKQISQVQVQMQMTPQTREKEQSTKKRSPVNEKQALKWVIQGVERCLAQQQLQVPPDSNSIRFRKNDERVYTYKRREDASLVDALYLLLNAKNQKETIEAGKRIEALMRVGEGKESRKKFPVEVTERVIKATASTGLLKISVDLLMRMLSDDIFPSPIAYIAVMNALRKNGRVSQMEELLTELATSCRRRNLHLKRETNATKQDATSVDVIAFNSFIAALCDAAVRDVPYSSNFDAIDSDTEAFRTEFFGDTNSTEKALSSEKFLYKAINLLKDDIARKKFELTDDPDMYSYNAILAATVKCLRSSSSASQTFSENMLHACLRGMEKRGIQKDIFTHNAMIEIAIQTERDSEAMRLIDEAIAHVDIDRYTINLALVPLLRSGRRHELMAILRRFYKANVKNTKLVASAFEAFLNTLVQNSEVDFAREQLFDVFFLPKQLGSRWPDAEAILNLDIQPIEPTTRHFNIMLTGYRKLYRPGSSRFFRRRTDGISEGDESSLIAQSAYKLSPAAYRSIISAYGSVSDPSSSCWVFFGDMPLVCDRRGMNVDSWNALLGAIADASSNRTYLLDPLNSAAAQRTKKGETITASLESNQMLLIVNNKTCADAAMGVLHAMRDSRSFVTGPLTLSVPKPNSQTYCQVATAQSALGTSKANSTMAIALFNSAKEDNAHVDGRFLNALLRCYGDDLDGALKQWKAGLASAAVGVDVADDMYSSIKRSANLAAAYNGLMYVCGRAIRPDVALRLSYAMKKTGVQPNEMSLNSYLSGKRVALDGMEVTKRFFNNQVEELLEVECNKRQDGTKIRIILK</sequence>
<protein>
    <recommendedName>
        <fullName evidence="5">Pentacotripeptide-repeat region of PRORP domain-containing protein</fullName>
    </recommendedName>
</protein>
<dbReference type="AlphaFoldDB" id="A0ABD3NDT1"/>
<keyword evidence="1" id="KW-0677">Repeat</keyword>
<dbReference type="InterPro" id="IPR002885">
    <property type="entry name" value="PPR_rpt"/>
</dbReference>
<feature type="compositionally biased region" description="Basic and acidic residues" evidence="2">
    <location>
        <begin position="84"/>
        <end position="99"/>
    </location>
</feature>
<dbReference type="Proteomes" id="UP001530400">
    <property type="component" value="Unassembled WGS sequence"/>
</dbReference>
<evidence type="ECO:0000256" key="1">
    <source>
        <dbReference type="ARBA" id="ARBA00022737"/>
    </source>
</evidence>